<dbReference type="InterPro" id="IPR011032">
    <property type="entry name" value="GroES-like_sf"/>
</dbReference>
<dbReference type="InterPro" id="IPR036291">
    <property type="entry name" value="NAD(P)-bd_dom_sf"/>
</dbReference>
<evidence type="ECO:0000256" key="5">
    <source>
        <dbReference type="ARBA" id="ARBA00023002"/>
    </source>
</evidence>
<organism evidence="8 9">
    <name type="scientific">Ktedonobacter robiniae</name>
    <dbReference type="NCBI Taxonomy" id="2778365"/>
    <lineage>
        <taxon>Bacteria</taxon>
        <taxon>Bacillati</taxon>
        <taxon>Chloroflexota</taxon>
        <taxon>Ktedonobacteria</taxon>
        <taxon>Ktedonobacterales</taxon>
        <taxon>Ktedonobacteraceae</taxon>
        <taxon>Ktedonobacter</taxon>
    </lineage>
</organism>
<reference evidence="8 9" key="1">
    <citation type="journal article" date="2021" name="Int. J. Syst. Evol. Microbiol.">
        <title>Reticulibacter mediterranei gen. nov., sp. nov., within the new family Reticulibacteraceae fam. nov., and Ktedonospora formicarum gen. nov., sp. nov., Ktedonobacter robiniae sp. nov., Dictyobacter formicarum sp. nov. and Dictyobacter arantiisoli sp. nov., belonging to the class Ktedonobacteria.</title>
        <authorList>
            <person name="Yabe S."/>
            <person name="Zheng Y."/>
            <person name="Wang C.M."/>
            <person name="Sakai Y."/>
            <person name="Abe K."/>
            <person name="Yokota A."/>
            <person name="Donadio S."/>
            <person name="Cavaletti L."/>
            <person name="Monciardini P."/>
        </authorList>
    </citation>
    <scope>NUCLEOTIDE SEQUENCE [LARGE SCALE GENOMIC DNA]</scope>
    <source>
        <strain evidence="8 9">SOSP1-30</strain>
    </source>
</reference>
<dbReference type="PANTHER" id="PTHR43350">
    <property type="entry name" value="NAD-DEPENDENT ALCOHOL DEHYDROGENASE"/>
    <property type="match status" value="1"/>
</dbReference>
<name>A0ABQ3UTA6_9CHLR</name>
<evidence type="ECO:0000259" key="7">
    <source>
        <dbReference type="Pfam" id="PF08240"/>
    </source>
</evidence>
<sequence>MKAAILKTIGQSLAIEDIPEPVPGAGEVLVRVLAAPVLTYAQEVFTGQRHYPLLLPLAPGCGAVGIVEKTGPDATRLKPGQLVFCDPTVRSRDDALSPDIMLQGWVAPGEGPQKLQAHFRNGSFAEKMLLPLENAFSLEHVRSIDPAKLVWLNTLLVSYGGFLAGGLQPGQVIVVNGATGHFGSAAVAVALALGAARVVASGRNEQALNTLVHQFGSRVRPVLLSADEATGSNRFREATEGSSITYSAYSLSEDEAMNRKRFMEAAEGPIDCLLDILGPIHDSAPTRRAIMTVRPGGTAVLMGGVQADLDIPYNYVMRNNLVIRGQWMCPRHAPSLLIELIHSGLLTLEPFSVSTFPLEQVNQAVQYAHDHGGAFQLTVLKPSSM</sequence>
<evidence type="ECO:0000313" key="9">
    <source>
        <dbReference type="Proteomes" id="UP000654345"/>
    </source>
</evidence>
<evidence type="ECO:0000259" key="6">
    <source>
        <dbReference type="Pfam" id="PF00107"/>
    </source>
</evidence>
<dbReference type="InterPro" id="IPR013154">
    <property type="entry name" value="ADH-like_N"/>
</dbReference>
<keyword evidence="9" id="KW-1185">Reference proteome</keyword>
<gene>
    <name evidence="8" type="ORF">KSB_43500</name>
</gene>
<dbReference type="EMBL" id="BNJG01000002">
    <property type="protein sequence ID" value="GHO55875.1"/>
    <property type="molecule type" value="Genomic_DNA"/>
</dbReference>
<evidence type="ECO:0000256" key="4">
    <source>
        <dbReference type="ARBA" id="ARBA00022833"/>
    </source>
</evidence>
<feature type="domain" description="Alcohol dehydrogenase-like N-terminal" evidence="7">
    <location>
        <begin position="24"/>
        <end position="137"/>
    </location>
</feature>
<dbReference type="Gene3D" id="3.40.50.720">
    <property type="entry name" value="NAD(P)-binding Rossmann-like Domain"/>
    <property type="match status" value="1"/>
</dbReference>
<dbReference type="Proteomes" id="UP000654345">
    <property type="component" value="Unassembled WGS sequence"/>
</dbReference>
<keyword evidence="4" id="KW-0862">Zinc</keyword>
<comment type="similarity">
    <text evidence="2">Belongs to the zinc-containing alcohol dehydrogenase family.</text>
</comment>
<evidence type="ECO:0000313" key="8">
    <source>
        <dbReference type="EMBL" id="GHO55875.1"/>
    </source>
</evidence>
<dbReference type="SUPFAM" id="SSF50129">
    <property type="entry name" value="GroES-like"/>
    <property type="match status" value="1"/>
</dbReference>
<dbReference type="PANTHER" id="PTHR43350:SF17">
    <property type="entry name" value="NAD-DEPENDENT ALCOHOL DEHYDROGENASE"/>
    <property type="match status" value="1"/>
</dbReference>
<keyword evidence="5" id="KW-0560">Oxidoreductase</keyword>
<accession>A0ABQ3UTA6</accession>
<dbReference type="Pfam" id="PF00107">
    <property type="entry name" value="ADH_zinc_N"/>
    <property type="match status" value="1"/>
</dbReference>
<proteinExistence type="inferred from homology"/>
<feature type="domain" description="Alcohol dehydrogenase-like C-terminal" evidence="6">
    <location>
        <begin position="183"/>
        <end position="341"/>
    </location>
</feature>
<dbReference type="InterPro" id="IPR013149">
    <property type="entry name" value="ADH-like_C"/>
</dbReference>
<comment type="caution">
    <text evidence="8">The sequence shown here is derived from an EMBL/GenBank/DDBJ whole genome shotgun (WGS) entry which is preliminary data.</text>
</comment>
<dbReference type="SUPFAM" id="SSF51735">
    <property type="entry name" value="NAD(P)-binding Rossmann-fold domains"/>
    <property type="match status" value="1"/>
</dbReference>
<comment type="cofactor">
    <cofactor evidence="1">
        <name>Zn(2+)</name>
        <dbReference type="ChEBI" id="CHEBI:29105"/>
    </cofactor>
</comment>
<evidence type="ECO:0000256" key="2">
    <source>
        <dbReference type="ARBA" id="ARBA00008072"/>
    </source>
</evidence>
<keyword evidence="3" id="KW-0479">Metal-binding</keyword>
<dbReference type="RefSeq" id="WP_201372500.1">
    <property type="nucleotide sequence ID" value="NZ_BNJG01000002.1"/>
</dbReference>
<dbReference type="Pfam" id="PF08240">
    <property type="entry name" value="ADH_N"/>
    <property type="match status" value="1"/>
</dbReference>
<evidence type="ECO:0000256" key="1">
    <source>
        <dbReference type="ARBA" id="ARBA00001947"/>
    </source>
</evidence>
<protein>
    <submittedName>
        <fullName evidence="8">Alcohol dehydrogenase</fullName>
    </submittedName>
</protein>
<evidence type="ECO:0000256" key="3">
    <source>
        <dbReference type="ARBA" id="ARBA00022723"/>
    </source>
</evidence>
<dbReference type="Gene3D" id="3.90.180.10">
    <property type="entry name" value="Medium-chain alcohol dehydrogenases, catalytic domain"/>
    <property type="match status" value="1"/>
</dbReference>